<dbReference type="GO" id="GO:0016301">
    <property type="term" value="F:kinase activity"/>
    <property type="evidence" value="ECO:0007669"/>
    <property type="project" value="UniProtKB-KW"/>
</dbReference>
<keyword evidence="9" id="KW-1185">Reference proteome</keyword>
<organism evidence="8 9">
    <name type="scientific">Paratrimastix pyriformis</name>
    <dbReference type="NCBI Taxonomy" id="342808"/>
    <lineage>
        <taxon>Eukaryota</taxon>
        <taxon>Metamonada</taxon>
        <taxon>Preaxostyla</taxon>
        <taxon>Paratrimastigidae</taxon>
        <taxon>Paratrimastix</taxon>
    </lineage>
</organism>
<evidence type="ECO:0000256" key="1">
    <source>
        <dbReference type="ARBA" id="ARBA00008601"/>
    </source>
</evidence>
<dbReference type="InterPro" id="IPR000387">
    <property type="entry name" value="Tyr_Pase_dom"/>
</dbReference>
<keyword evidence="4" id="KW-0904">Protein phosphatase</keyword>
<evidence type="ECO:0000313" key="8">
    <source>
        <dbReference type="EMBL" id="KAJ4458464.1"/>
    </source>
</evidence>
<feature type="domain" description="Tyrosine-protein phosphatase" evidence="6">
    <location>
        <begin position="56"/>
        <end position="198"/>
    </location>
</feature>
<dbReference type="PANTHER" id="PTHR10159:SF519">
    <property type="entry name" value="DUAL SPECIFICITY PROTEIN PHOSPHATASE MPK3"/>
    <property type="match status" value="1"/>
</dbReference>
<dbReference type="InterPro" id="IPR029021">
    <property type="entry name" value="Prot-tyrosine_phosphatase-like"/>
</dbReference>
<dbReference type="PROSITE" id="PS50056">
    <property type="entry name" value="TYR_PHOSPHATASE_2"/>
    <property type="match status" value="1"/>
</dbReference>
<comment type="caution">
    <text evidence="8">The sequence shown here is derived from an EMBL/GenBank/DDBJ whole genome shotgun (WGS) entry which is preliminary data.</text>
</comment>
<evidence type="ECO:0000256" key="3">
    <source>
        <dbReference type="ARBA" id="ARBA00022801"/>
    </source>
</evidence>
<evidence type="ECO:0000259" key="6">
    <source>
        <dbReference type="PROSITE" id="PS50054"/>
    </source>
</evidence>
<dbReference type="Proteomes" id="UP001141327">
    <property type="component" value="Unassembled WGS sequence"/>
</dbReference>
<name>A0ABQ8UM86_9EUKA</name>
<keyword evidence="3" id="KW-0378">Hydrolase</keyword>
<dbReference type="Gene3D" id="3.90.190.10">
    <property type="entry name" value="Protein tyrosine phosphatase superfamily"/>
    <property type="match status" value="1"/>
</dbReference>
<protein>
    <recommendedName>
        <fullName evidence="2">protein-tyrosine-phosphatase</fullName>
        <ecNumber evidence="2">3.1.3.48</ecNumber>
    </recommendedName>
</protein>
<dbReference type="SMART" id="SM00195">
    <property type="entry name" value="DSPc"/>
    <property type="match status" value="1"/>
</dbReference>
<evidence type="ECO:0000256" key="2">
    <source>
        <dbReference type="ARBA" id="ARBA00013064"/>
    </source>
</evidence>
<dbReference type="Pfam" id="PF00782">
    <property type="entry name" value="DSPc"/>
    <property type="match status" value="1"/>
</dbReference>
<evidence type="ECO:0000256" key="5">
    <source>
        <dbReference type="SAM" id="MobiDB-lite"/>
    </source>
</evidence>
<dbReference type="EMBL" id="JAPMOS010000029">
    <property type="protein sequence ID" value="KAJ4458464.1"/>
    <property type="molecule type" value="Genomic_DNA"/>
</dbReference>
<sequence length="263" mass="29727">METKLKANNEFHPQIIPQIVSPAMSFAATSSDNTTPTPTPVPTPAPSRQKVPQPPVITEIIPGRLWVSNVEGAMQTERLAQMGITHVLSALRNMSQLNFPPSIHWMQFRLVDCAQDLTKLWDPPLKFLADAASANGRVLVHCTAGMSRSITLVLAHLMQCWRMHLLDAWILVKTRHPLASPIIPFFQLLINFEQTLYGSTSITIEQYQFQALQWLFPSLPHNQLEQMVAQLQGDFLAACRTLYQTHPEAFYQDGRPHSLFHPF</sequence>
<proteinExistence type="inferred from homology"/>
<dbReference type="EC" id="3.1.3.48" evidence="2"/>
<reference evidence="8" key="1">
    <citation type="journal article" date="2022" name="bioRxiv">
        <title>Genomics of Preaxostyla Flagellates Illuminates Evolutionary Transitions and the Path Towards Mitochondrial Loss.</title>
        <authorList>
            <person name="Novak L.V.F."/>
            <person name="Treitli S.C."/>
            <person name="Pyrih J."/>
            <person name="Halakuc P."/>
            <person name="Pipaliya S.V."/>
            <person name="Vacek V."/>
            <person name="Brzon O."/>
            <person name="Soukal P."/>
            <person name="Eme L."/>
            <person name="Dacks J.B."/>
            <person name="Karnkowska A."/>
            <person name="Elias M."/>
            <person name="Hampl V."/>
        </authorList>
    </citation>
    <scope>NUCLEOTIDE SEQUENCE</scope>
    <source>
        <strain evidence="8">RCP-MX</strain>
    </source>
</reference>
<dbReference type="CDD" id="cd14498">
    <property type="entry name" value="DSP"/>
    <property type="match status" value="1"/>
</dbReference>
<evidence type="ECO:0000313" key="9">
    <source>
        <dbReference type="Proteomes" id="UP001141327"/>
    </source>
</evidence>
<dbReference type="PANTHER" id="PTHR10159">
    <property type="entry name" value="DUAL SPECIFICITY PROTEIN PHOSPHATASE"/>
    <property type="match status" value="1"/>
</dbReference>
<feature type="region of interest" description="Disordered" evidence="5">
    <location>
        <begin position="28"/>
        <end position="53"/>
    </location>
</feature>
<keyword evidence="8" id="KW-0808">Transferase</keyword>
<feature type="domain" description="Tyrosine specific protein phosphatases" evidence="7">
    <location>
        <begin position="125"/>
        <end position="177"/>
    </location>
</feature>
<gene>
    <name evidence="8" type="ORF">PAPYR_5859</name>
</gene>
<evidence type="ECO:0000256" key="4">
    <source>
        <dbReference type="ARBA" id="ARBA00022912"/>
    </source>
</evidence>
<dbReference type="PROSITE" id="PS50054">
    <property type="entry name" value="TYR_PHOSPHATASE_DUAL"/>
    <property type="match status" value="1"/>
</dbReference>
<dbReference type="InterPro" id="IPR000340">
    <property type="entry name" value="Dual-sp_phosphatase_cat-dom"/>
</dbReference>
<accession>A0ABQ8UM86</accession>
<keyword evidence="8" id="KW-0418">Kinase</keyword>
<dbReference type="SUPFAM" id="SSF52799">
    <property type="entry name" value="(Phosphotyrosine protein) phosphatases II"/>
    <property type="match status" value="1"/>
</dbReference>
<evidence type="ECO:0000259" key="7">
    <source>
        <dbReference type="PROSITE" id="PS50056"/>
    </source>
</evidence>
<comment type="similarity">
    <text evidence="1">Belongs to the protein-tyrosine phosphatase family. Non-receptor class dual specificity subfamily.</text>
</comment>
<dbReference type="InterPro" id="IPR020422">
    <property type="entry name" value="TYR_PHOSPHATASE_DUAL_dom"/>
</dbReference>